<protein>
    <submittedName>
        <fullName evidence="1">Uncharacterized protein</fullName>
    </submittedName>
</protein>
<dbReference type="EMBL" id="DVGZ01000038">
    <property type="protein sequence ID" value="HIR46752.1"/>
    <property type="molecule type" value="Genomic_DNA"/>
</dbReference>
<evidence type="ECO:0000313" key="2">
    <source>
        <dbReference type="Proteomes" id="UP000824242"/>
    </source>
</evidence>
<dbReference type="AlphaFoldDB" id="A0A9D1ALG2"/>
<accession>A0A9D1ALG2</accession>
<comment type="caution">
    <text evidence="1">The sequence shown here is derived from an EMBL/GenBank/DDBJ whole genome shotgun (WGS) entry which is preliminary data.</text>
</comment>
<dbReference type="Proteomes" id="UP000824242">
    <property type="component" value="Unassembled WGS sequence"/>
</dbReference>
<sequence length="109" mass="12298">MLVFLGKVCLSLLLILGAVEAIRIFLRALLRTGKTGKIYFILAFRGHDEEAELALRAAVQKLKWLGGGDEKKILCLDCGMDEETREICERLAEQYGIIEIRDGMKNEEI</sequence>
<organism evidence="1 2">
    <name type="scientific">Candidatus Caccousia avicola</name>
    <dbReference type="NCBI Taxonomy" id="2840721"/>
    <lineage>
        <taxon>Bacteria</taxon>
        <taxon>Bacillati</taxon>
        <taxon>Bacillota</taxon>
        <taxon>Clostridia</taxon>
        <taxon>Eubacteriales</taxon>
        <taxon>Oscillospiraceae</taxon>
        <taxon>Oscillospiraceae incertae sedis</taxon>
        <taxon>Candidatus Caccousia</taxon>
    </lineage>
</organism>
<evidence type="ECO:0000313" key="1">
    <source>
        <dbReference type="EMBL" id="HIR46752.1"/>
    </source>
</evidence>
<reference evidence="1" key="1">
    <citation type="submission" date="2020-10" db="EMBL/GenBank/DDBJ databases">
        <authorList>
            <person name="Gilroy R."/>
        </authorList>
    </citation>
    <scope>NUCLEOTIDE SEQUENCE</scope>
    <source>
        <strain evidence="1">ChiSxjej1B13-7958</strain>
    </source>
</reference>
<gene>
    <name evidence="1" type="ORF">IAB89_03690</name>
</gene>
<proteinExistence type="predicted"/>
<reference evidence="1" key="2">
    <citation type="journal article" date="2021" name="PeerJ">
        <title>Extensive microbial diversity within the chicken gut microbiome revealed by metagenomics and culture.</title>
        <authorList>
            <person name="Gilroy R."/>
            <person name="Ravi A."/>
            <person name="Getino M."/>
            <person name="Pursley I."/>
            <person name="Horton D.L."/>
            <person name="Alikhan N.F."/>
            <person name="Baker D."/>
            <person name="Gharbi K."/>
            <person name="Hall N."/>
            <person name="Watson M."/>
            <person name="Adriaenssens E.M."/>
            <person name="Foster-Nyarko E."/>
            <person name="Jarju S."/>
            <person name="Secka A."/>
            <person name="Antonio M."/>
            <person name="Oren A."/>
            <person name="Chaudhuri R.R."/>
            <person name="La Ragione R."/>
            <person name="Hildebrand F."/>
            <person name="Pallen M.J."/>
        </authorList>
    </citation>
    <scope>NUCLEOTIDE SEQUENCE</scope>
    <source>
        <strain evidence="1">ChiSxjej1B13-7958</strain>
    </source>
</reference>
<name>A0A9D1ALG2_9FIRM</name>